<dbReference type="GO" id="GO:0005886">
    <property type="term" value="C:plasma membrane"/>
    <property type="evidence" value="ECO:0007669"/>
    <property type="project" value="TreeGrafter"/>
</dbReference>
<dbReference type="InterPro" id="IPR023271">
    <property type="entry name" value="Aquaporin-like"/>
</dbReference>
<reference evidence="13 14" key="1">
    <citation type="journal article" date="2016" name="Environ. Microbiol.">
        <title>Effector profiles distinguish formae speciales of Fusarium oxysporum.</title>
        <authorList>
            <person name="van Dam P."/>
            <person name="Fokkens L."/>
            <person name="Schmidt S.M."/>
            <person name="Linmans J.H."/>
            <person name="Kistler H.C."/>
            <person name="Ma L.J."/>
            <person name="Rep M."/>
        </authorList>
    </citation>
    <scope>NUCLEOTIDE SEQUENCE [LARGE SCALE GENOMIC DNA]</scope>
    <source>
        <strain evidence="13 14">Forc016</strain>
    </source>
</reference>
<keyword evidence="7 12" id="KW-0472">Membrane</keyword>
<evidence type="ECO:0000313" key="14">
    <source>
        <dbReference type="Proteomes" id="UP000219602"/>
    </source>
</evidence>
<protein>
    <recommendedName>
        <fullName evidence="15">Aquaglyceroporin like protein, other eukaryote</fullName>
    </recommendedName>
</protein>
<evidence type="ECO:0000256" key="2">
    <source>
        <dbReference type="ARBA" id="ARBA00006175"/>
    </source>
</evidence>
<organism evidence="13 14">
    <name type="scientific">Fusarium oxysporum f. sp. radicis-cucumerinum</name>
    <dbReference type="NCBI Taxonomy" id="327505"/>
    <lineage>
        <taxon>Eukaryota</taxon>
        <taxon>Fungi</taxon>
        <taxon>Dikarya</taxon>
        <taxon>Ascomycota</taxon>
        <taxon>Pezizomycotina</taxon>
        <taxon>Sordariomycetes</taxon>
        <taxon>Hypocreomycetidae</taxon>
        <taxon>Hypocreales</taxon>
        <taxon>Nectriaceae</taxon>
        <taxon>Fusarium</taxon>
        <taxon>Fusarium oxysporum species complex</taxon>
    </lineage>
</organism>
<dbReference type="EMBL" id="MABQ02000001">
    <property type="protein sequence ID" value="PCD44714.1"/>
    <property type="molecule type" value="Genomic_DNA"/>
</dbReference>
<comment type="subcellular location">
    <subcellularLocation>
        <location evidence="1">Membrane</location>
        <topology evidence="1">Multi-pass membrane protein</topology>
    </subcellularLocation>
</comment>
<dbReference type="InterPro" id="IPR022357">
    <property type="entry name" value="MIP_CS"/>
</dbReference>
<proteinExistence type="inferred from homology"/>
<comment type="catalytic activity">
    <reaction evidence="9">
        <text>glycerol(in) = glycerol(out)</text>
        <dbReference type="Rhea" id="RHEA:29675"/>
        <dbReference type="ChEBI" id="CHEBI:17754"/>
    </reaction>
</comment>
<comment type="similarity">
    <text evidence="2 10">Belongs to the MIP/aquaporin (TC 1.A.8) family.</text>
</comment>
<feature type="transmembrane region" description="Helical" evidence="12">
    <location>
        <begin position="133"/>
        <end position="153"/>
    </location>
</feature>
<comment type="caution">
    <text evidence="13">The sequence shown here is derived from an EMBL/GenBank/DDBJ whole genome shotgun (WGS) entry which is preliminary data.</text>
</comment>
<evidence type="ECO:0000256" key="5">
    <source>
        <dbReference type="ARBA" id="ARBA00022737"/>
    </source>
</evidence>
<dbReference type="Pfam" id="PF00230">
    <property type="entry name" value="MIP"/>
    <property type="match status" value="1"/>
</dbReference>
<evidence type="ECO:0000256" key="3">
    <source>
        <dbReference type="ARBA" id="ARBA00022448"/>
    </source>
</evidence>
<feature type="transmembrane region" description="Helical" evidence="12">
    <location>
        <begin position="92"/>
        <end position="112"/>
    </location>
</feature>
<feature type="transmembrane region" description="Helical" evidence="12">
    <location>
        <begin position="60"/>
        <end position="80"/>
    </location>
</feature>
<evidence type="ECO:0008006" key="15">
    <source>
        <dbReference type="Google" id="ProtNLM"/>
    </source>
</evidence>
<evidence type="ECO:0000256" key="10">
    <source>
        <dbReference type="RuleBase" id="RU000477"/>
    </source>
</evidence>
<feature type="transmembrane region" description="Helical" evidence="12">
    <location>
        <begin position="272"/>
        <end position="292"/>
    </location>
</feature>
<accession>A0A2H3HZC2</accession>
<dbReference type="InterPro" id="IPR000425">
    <property type="entry name" value="MIP"/>
</dbReference>
<dbReference type="PROSITE" id="PS00221">
    <property type="entry name" value="MIP"/>
    <property type="match status" value="1"/>
</dbReference>
<dbReference type="FunFam" id="1.20.1080.10:FF:000027">
    <property type="entry name" value="MIP aquaporin"/>
    <property type="match status" value="1"/>
</dbReference>
<evidence type="ECO:0000256" key="6">
    <source>
        <dbReference type="ARBA" id="ARBA00022989"/>
    </source>
</evidence>
<dbReference type="GO" id="GO:0015250">
    <property type="term" value="F:water channel activity"/>
    <property type="evidence" value="ECO:0007669"/>
    <property type="project" value="TreeGrafter"/>
</dbReference>
<keyword evidence="5" id="KW-0677">Repeat</keyword>
<evidence type="ECO:0000256" key="1">
    <source>
        <dbReference type="ARBA" id="ARBA00004141"/>
    </source>
</evidence>
<sequence length="328" mass="35287">MATEITYSEHSLGKTDCPSKGTEAHGTMSMEEYEASPGALPPVTYWVRVRKLLRDPFSEFFGVMILVLFGDGSVAQVVLGEGNKGDWQNINWGWALGVMLGVYCGGVSGAHLNPAITLANCIFRKFPWRKFPAYLVAQALGAMVGSLIVYGNYKSAIDVFEGGPGIRTVGLNTSSAAIFCTYPAPFLTKAGQFFDEFLGSGILAFCLFALLDDGNIGAGNLTPLGLFFVVYGIGACFGSNTGYAINPARDLGPRLMSYALGYGTEVWTAGDYYFWVPIVAPFLGCVFGAFLYDAFIYTGQSPINAPFMGLGHLFKRTKLKGSNARSLV</sequence>
<dbReference type="NCBIfam" id="TIGR00861">
    <property type="entry name" value="MIP"/>
    <property type="match status" value="1"/>
</dbReference>
<dbReference type="PRINTS" id="PR00783">
    <property type="entry name" value="MINTRINSICP"/>
</dbReference>
<dbReference type="Proteomes" id="UP000219602">
    <property type="component" value="Chromosome 1"/>
</dbReference>
<dbReference type="STRING" id="327505.A0A2H3HZC2"/>
<dbReference type="PANTHER" id="PTHR43829">
    <property type="entry name" value="AQUAPORIN OR AQUAGLYCEROPORIN RELATED"/>
    <property type="match status" value="1"/>
</dbReference>
<feature type="region of interest" description="Disordered" evidence="11">
    <location>
        <begin position="1"/>
        <end position="24"/>
    </location>
</feature>
<evidence type="ECO:0000256" key="8">
    <source>
        <dbReference type="ARBA" id="ARBA00034651"/>
    </source>
</evidence>
<feature type="transmembrane region" description="Helical" evidence="12">
    <location>
        <begin position="193"/>
        <end position="211"/>
    </location>
</feature>
<evidence type="ECO:0000313" key="13">
    <source>
        <dbReference type="EMBL" id="PCD44714.1"/>
    </source>
</evidence>
<dbReference type="Gene3D" id="1.20.1080.10">
    <property type="entry name" value="Glycerol uptake facilitator protein"/>
    <property type="match status" value="1"/>
</dbReference>
<dbReference type="GO" id="GO:0015254">
    <property type="term" value="F:glycerol channel activity"/>
    <property type="evidence" value="ECO:0007669"/>
    <property type="project" value="TreeGrafter"/>
</dbReference>
<dbReference type="AlphaFoldDB" id="A0A2H3HZC2"/>
<keyword evidence="3 10" id="KW-0813">Transport</keyword>
<evidence type="ECO:0000256" key="9">
    <source>
        <dbReference type="ARBA" id="ARBA00049405"/>
    </source>
</evidence>
<evidence type="ECO:0000256" key="7">
    <source>
        <dbReference type="ARBA" id="ARBA00023136"/>
    </source>
</evidence>
<evidence type="ECO:0000256" key="11">
    <source>
        <dbReference type="SAM" id="MobiDB-lite"/>
    </source>
</evidence>
<feature type="transmembrane region" description="Helical" evidence="12">
    <location>
        <begin position="223"/>
        <end position="245"/>
    </location>
</feature>
<dbReference type="SUPFAM" id="SSF81338">
    <property type="entry name" value="Aquaporin-like"/>
    <property type="match status" value="1"/>
</dbReference>
<evidence type="ECO:0000256" key="4">
    <source>
        <dbReference type="ARBA" id="ARBA00022692"/>
    </source>
</evidence>
<dbReference type="CDD" id="cd00333">
    <property type="entry name" value="MIP"/>
    <property type="match status" value="1"/>
</dbReference>
<reference evidence="13 14" key="2">
    <citation type="journal article" date="2017" name="Sci. Rep.">
        <title>A mobile pathogenicity chromosome in Fusarium oxysporum for infection of multiple cucurbit species.</title>
        <authorList>
            <person name="van Dam P."/>
            <person name="Fokkens L."/>
            <person name="Ayukawa Y."/>
            <person name="van der Gragt M."/>
            <person name="Ter Horst A."/>
            <person name="Brankovics B."/>
            <person name="Houterman P.M."/>
            <person name="Arie T."/>
            <person name="Rep M."/>
        </authorList>
    </citation>
    <scope>NUCLEOTIDE SEQUENCE [LARGE SCALE GENOMIC DNA]</scope>
    <source>
        <strain evidence="13 14">Forc016</strain>
    </source>
</reference>
<gene>
    <name evidence="13" type="ORF">AU210_000170</name>
</gene>
<dbReference type="PANTHER" id="PTHR43829:SF9">
    <property type="entry name" value="AQUAPORIN-9"/>
    <property type="match status" value="1"/>
</dbReference>
<name>A0A2H3HZC2_FUSOX</name>
<evidence type="ECO:0000256" key="12">
    <source>
        <dbReference type="SAM" id="Phobius"/>
    </source>
</evidence>
<keyword evidence="4 10" id="KW-0812">Transmembrane</keyword>
<keyword evidence="6 12" id="KW-1133">Transmembrane helix</keyword>
<dbReference type="InterPro" id="IPR050363">
    <property type="entry name" value="MIP/Aquaporin"/>
</dbReference>
<comment type="catalytic activity">
    <reaction evidence="8">
        <text>H2O(in) = H2O(out)</text>
        <dbReference type="Rhea" id="RHEA:29667"/>
        <dbReference type="ChEBI" id="CHEBI:15377"/>
    </reaction>
</comment>